<dbReference type="PANTHER" id="PTHR32332">
    <property type="entry name" value="2-NITROPROPANE DIOXYGENASE"/>
    <property type="match status" value="1"/>
</dbReference>
<evidence type="ECO:0000313" key="5">
    <source>
        <dbReference type="EMBL" id="KIJ27691.1"/>
    </source>
</evidence>
<name>A0A0C9UQL2_SPHS4</name>
<dbReference type="SUPFAM" id="SSF51412">
    <property type="entry name" value="Inosine monophosphate dehydrogenase (IMPDH)"/>
    <property type="match status" value="1"/>
</dbReference>
<evidence type="ECO:0000256" key="3">
    <source>
        <dbReference type="ARBA" id="ARBA00023002"/>
    </source>
</evidence>
<sequence>MQPIYTKYTRATNISVPITLAPMYYASTPQMIIEAARAGAFGFIAAGFDSSLKLKTQMASIRDALEVPQGQPVSMGVGLLGWILDLTETSDDPRIPAVLEEMPTAIWFAFGSDLGRYVAQVRDYDSKRDHKTTIYVIVSSVTEALCAANEWKVDVLVVQGIEAGGHGTAAAPPLFNLLPRVLEEISDGPLILAAGGISTGSQIAALLAMGADGVAMGTRFLFTTECMYNEDMKSVLVESDLNSTTRGLLFDDVNPTPTPVTWPEGIDGRAIVNKLVTDFKEGLSLDERKKRYAEAKQKAEKDRLIIWAGVGVGNVQRIMPTMV</sequence>
<reference evidence="5 6" key="1">
    <citation type="submission" date="2014-06" db="EMBL/GenBank/DDBJ databases">
        <title>Evolutionary Origins and Diversification of the Mycorrhizal Mutualists.</title>
        <authorList>
            <consortium name="DOE Joint Genome Institute"/>
            <consortium name="Mycorrhizal Genomics Consortium"/>
            <person name="Kohler A."/>
            <person name="Kuo A."/>
            <person name="Nagy L.G."/>
            <person name="Floudas D."/>
            <person name="Copeland A."/>
            <person name="Barry K.W."/>
            <person name="Cichocki N."/>
            <person name="Veneault-Fourrey C."/>
            <person name="LaButti K."/>
            <person name="Lindquist E.A."/>
            <person name="Lipzen A."/>
            <person name="Lundell T."/>
            <person name="Morin E."/>
            <person name="Murat C."/>
            <person name="Riley R."/>
            <person name="Ohm R."/>
            <person name="Sun H."/>
            <person name="Tunlid A."/>
            <person name="Henrissat B."/>
            <person name="Grigoriev I.V."/>
            <person name="Hibbett D.S."/>
            <person name="Martin F."/>
        </authorList>
    </citation>
    <scope>NUCLEOTIDE SEQUENCE [LARGE SCALE GENOMIC DNA]</scope>
    <source>
        <strain evidence="5 6">SS14</strain>
    </source>
</reference>
<evidence type="ECO:0008006" key="7">
    <source>
        <dbReference type="Google" id="ProtNLM"/>
    </source>
</evidence>
<dbReference type="OrthoDB" id="2349068at2759"/>
<dbReference type="InterPro" id="IPR013785">
    <property type="entry name" value="Aldolase_TIM"/>
</dbReference>
<dbReference type="AlphaFoldDB" id="A0A0C9UQL2"/>
<dbReference type="Gene3D" id="3.20.20.70">
    <property type="entry name" value="Aldolase class I"/>
    <property type="match status" value="1"/>
</dbReference>
<keyword evidence="2" id="KW-0288">FMN</keyword>
<evidence type="ECO:0000256" key="1">
    <source>
        <dbReference type="ARBA" id="ARBA00022630"/>
    </source>
</evidence>
<dbReference type="GO" id="GO:0018580">
    <property type="term" value="F:nitronate monooxygenase activity"/>
    <property type="evidence" value="ECO:0007669"/>
    <property type="project" value="InterPro"/>
</dbReference>
<gene>
    <name evidence="5" type="ORF">M422DRAFT_54932</name>
    <name evidence="4" type="ORF">M422DRAFT_56332</name>
</gene>
<protein>
    <recommendedName>
        <fullName evidence="7">Nitronate monooxygenase domain-containing protein</fullName>
    </recommendedName>
</protein>
<dbReference type="EMBL" id="KN837471">
    <property type="protein sequence ID" value="KIJ24622.1"/>
    <property type="molecule type" value="Genomic_DNA"/>
</dbReference>
<evidence type="ECO:0000313" key="4">
    <source>
        <dbReference type="EMBL" id="KIJ24622.1"/>
    </source>
</evidence>
<evidence type="ECO:0000313" key="6">
    <source>
        <dbReference type="Proteomes" id="UP000054279"/>
    </source>
</evidence>
<dbReference type="PANTHER" id="PTHR32332:SF31">
    <property type="entry name" value="2-NITROPROPANE DIOXYGENASE FAMILY, PUTATIVE (AFU_ORTHOLOGUE AFUA_2G09850)-RELATED"/>
    <property type="match status" value="1"/>
</dbReference>
<keyword evidence="6" id="KW-1185">Reference proteome</keyword>
<dbReference type="Proteomes" id="UP000054279">
    <property type="component" value="Unassembled WGS sequence"/>
</dbReference>
<dbReference type="Pfam" id="PF03060">
    <property type="entry name" value="NMO"/>
    <property type="match status" value="1"/>
</dbReference>
<accession>A0A0C9UQL2</accession>
<evidence type="ECO:0000256" key="2">
    <source>
        <dbReference type="ARBA" id="ARBA00022643"/>
    </source>
</evidence>
<dbReference type="EMBL" id="KN837327">
    <property type="protein sequence ID" value="KIJ27691.1"/>
    <property type="molecule type" value="Genomic_DNA"/>
</dbReference>
<dbReference type="InterPro" id="IPR004136">
    <property type="entry name" value="NMO"/>
</dbReference>
<proteinExistence type="predicted"/>
<organism evidence="5 6">
    <name type="scientific">Sphaerobolus stellatus (strain SS14)</name>
    <dbReference type="NCBI Taxonomy" id="990650"/>
    <lineage>
        <taxon>Eukaryota</taxon>
        <taxon>Fungi</taxon>
        <taxon>Dikarya</taxon>
        <taxon>Basidiomycota</taxon>
        <taxon>Agaricomycotina</taxon>
        <taxon>Agaricomycetes</taxon>
        <taxon>Phallomycetidae</taxon>
        <taxon>Geastrales</taxon>
        <taxon>Sphaerobolaceae</taxon>
        <taxon>Sphaerobolus</taxon>
    </lineage>
</organism>
<keyword evidence="3" id="KW-0560">Oxidoreductase</keyword>
<dbReference type="CDD" id="cd04730">
    <property type="entry name" value="NPD_like"/>
    <property type="match status" value="1"/>
</dbReference>
<dbReference type="HOGENOM" id="CLU_038732_9_1_1"/>
<keyword evidence="1" id="KW-0285">Flavoprotein</keyword>